<dbReference type="InterPro" id="IPR001307">
    <property type="entry name" value="Thiosulphate_STrfase_CS"/>
</dbReference>
<evidence type="ECO:0000259" key="1">
    <source>
        <dbReference type="PROSITE" id="PS50206"/>
    </source>
</evidence>
<proteinExistence type="predicted"/>
<dbReference type="PROSITE" id="PS50206">
    <property type="entry name" value="RHODANESE_3"/>
    <property type="match status" value="1"/>
</dbReference>
<evidence type="ECO:0000313" key="2">
    <source>
        <dbReference type="EMBL" id="VCU53161.1"/>
    </source>
</evidence>
<dbReference type="Proteomes" id="UP000279841">
    <property type="component" value="Chromosome"/>
</dbReference>
<dbReference type="Pfam" id="PF00581">
    <property type="entry name" value="Rhodanese"/>
    <property type="match status" value="1"/>
</dbReference>
<feature type="domain" description="Rhodanese" evidence="1">
    <location>
        <begin position="49"/>
        <end position="137"/>
    </location>
</feature>
<dbReference type="EMBL" id="LR027517">
    <property type="protein sequence ID" value="VCU53161.1"/>
    <property type="molecule type" value="Genomic_DNA"/>
</dbReference>
<dbReference type="RefSeq" id="WP_014510192.1">
    <property type="nucleotide sequence ID" value="NZ_LR027517.1"/>
</dbReference>
<dbReference type="FunFam" id="3.40.250.10:FF:000049">
    <property type="entry name" value="Phage shock protein E"/>
    <property type="match status" value="1"/>
</dbReference>
<dbReference type="PROSITE" id="PS51257">
    <property type="entry name" value="PROKAR_LIPOPROTEIN"/>
    <property type="match status" value="1"/>
</dbReference>
<dbReference type="InterPro" id="IPR036873">
    <property type="entry name" value="Rhodanese-like_dom_sf"/>
</dbReference>
<protein>
    <submittedName>
        <fullName evidence="2">Thiosulfate sulfurtransferase PspE</fullName>
    </submittedName>
</protein>
<dbReference type="PANTHER" id="PTHR43031:SF1">
    <property type="entry name" value="PYRIDINE NUCLEOTIDE-DISULPHIDE OXIDOREDUCTASE"/>
    <property type="match status" value="1"/>
</dbReference>
<dbReference type="SMART" id="SM00450">
    <property type="entry name" value="RHOD"/>
    <property type="match status" value="1"/>
</dbReference>
<dbReference type="PANTHER" id="PTHR43031">
    <property type="entry name" value="FAD-DEPENDENT OXIDOREDUCTASE"/>
    <property type="match status" value="1"/>
</dbReference>
<dbReference type="InterPro" id="IPR050229">
    <property type="entry name" value="GlpE_sulfurtransferase"/>
</dbReference>
<dbReference type="SUPFAM" id="SSF52821">
    <property type="entry name" value="Rhodanese/Cell cycle control phosphatase"/>
    <property type="match status" value="1"/>
</dbReference>
<organism evidence="2 3">
    <name type="scientific">Thermus thermophilus</name>
    <dbReference type="NCBI Taxonomy" id="274"/>
    <lineage>
        <taxon>Bacteria</taxon>
        <taxon>Thermotogati</taxon>
        <taxon>Deinococcota</taxon>
        <taxon>Deinococci</taxon>
        <taxon>Thermales</taxon>
        <taxon>Thermaceae</taxon>
        <taxon>Thermus</taxon>
    </lineage>
</organism>
<sequence>MTRRALFGPKVAPLIQAASLTLALLLFLAACGPKGSYKNVGPEELYEALAAGAVVVDVRTPGEFAQGHVPGAINLPVEEVARWADRIPKDRPVYLYCRSGNRSQKAAEYLARKGYTNLYNVEGGVLAIARAGYPLVR</sequence>
<dbReference type="AlphaFoldDB" id="A0A3P4AQ10"/>
<reference evidence="2 3" key="1">
    <citation type="submission" date="2018-10" db="EMBL/GenBank/DDBJ databases">
        <authorList>
            <person name="Peiro R."/>
            <person name="Begona"/>
            <person name="Cbmso G."/>
            <person name="Lopez M."/>
            <person name="Gonzalez S."/>
            <person name="Sacristan E."/>
            <person name="Castillo E."/>
        </authorList>
    </citation>
    <scope>NUCLEOTIDE SEQUENCE [LARGE SCALE GENOMIC DNA]</scope>
    <source>
        <strain evidence="2">TTHNAR1</strain>
    </source>
</reference>
<accession>A0A3P4AQ10</accession>
<dbReference type="InterPro" id="IPR001763">
    <property type="entry name" value="Rhodanese-like_dom"/>
</dbReference>
<evidence type="ECO:0000313" key="3">
    <source>
        <dbReference type="Proteomes" id="UP000279841"/>
    </source>
</evidence>
<gene>
    <name evidence="2" type="primary">pspE_2</name>
    <name evidence="2" type="ORF">TTHN1_00922</name>
</gene>
<dbReference type="Gene3D" id="3.40.250.10">
    <property type="entry name" value="Rhodanese-like domain"/>
    <property type="match status" value="1"/>
</dbReference>
<dbReference type="GO" id="GO:0004792">
    <property type="term" value="F:thiosulfate-cyanide sulfurtransferase activity"/>
    <property type="evidence" value="ECO:0007669"/>
    <property type="project" value="InterPro"/>
</dbReference>
<dbReference type="CDD" id="cd00158">
    <property type="entry name" value="RHOD"/>
    <property type="match status" value="1"/>
</dbReference>
<dbReference type="PROSITE" id="PS00380">
    <property type="entry name" value="RHODANESE_1"/>
    <property type="match status" value="1"/>
</dbReference>
<keyword evidence="2" id="KW-0808">Transferase</keyword>
<name>A0A3P4AQ10_THETH</name>